<name>A0A918M135_9ACTN</name>
<evidence type="ECO:0000313" key="1">
    <source>
        <dbReference type="EMBL" id="GGU00847.1"/>
    </source>
</evidence>
<dbReference type="EMBL" id="BMSA01000070">
    <property type="protein sequence ID" value="GGU00847.1"/>
    <property type="molecule type" value="Genomic_DNA"/>
</dbReference>
<organism evidence="1 2">
    <name type="scientific">Streptomyces phaeofaciens</name>
    <dbReference type="NCBI Taxonomy" id="68254"/>
    <lineage>
        <taxon>Bacteria</taxon>
        <taxon>Bacillati</taxon>
        <taxon>Actinomycetota</taxon>
        <taxon>Actinomycetes</taxon>
        <taxon>Kitasatosporales</taxon>
        <taxon>Streptomycetaceae</taxon>
        <taxon>Streptomyces</taxon>
    </lineage>
</organism>
<dbReference type="AlphaFoldDB" id="A0A918M135"/>
<proteinExistence type="predicted"/>
<reference evidence="1" key="1">
    <citation type="journal article" date="2014" name="Int. J. Syst. Evol. Microbiol.">
        <title>Complete genome sequence of Corynebacterium casei LMG S-19264T (=DSM 44701T), isolated from a smear-ripened cheese.</title>
        <authorList>
            <consortium name="US DOE Joint Genome Institute (JGI-PGF)"/>
            <person name="Walter F."/>
            <person name="Albersmeier A."/>
            <person name="Kalinowski J."/>
            <person name="Ruckert C."/>
        </authorList>
    </citation>
    <scope>NUCLEOTIDE SEQUENCE</scope>
    <source>
        <strain evidence="1">JCM 4125</strain>
    </source>
</reference>
<dbReference type="Proteomes" id="UP000646776">
    <property type="component" value="Unassembled WGS sequence"/>
</dbReference>
<comment type="caution">
    <text evidence="1">The sequence shown here is derived from an EMBL/GenBank/DDBJ whole genome shotgun (WGS) entry which is preliminary data.</text>
</comment>
<accession>A0A918M135</accession>
<gene>
    <name evidence="1" type="ORF">GCM10010226_92040</name>
</gene>
<dbReference type="RefSeq" id="WP_229871436.1">
    <property type="nucleotide sequence ID" value="NZ_BMSA01000070.1"/>
</dbReference>
<dbReference type="CDD" id="cd18695">
    <property type="entry name" value="PIN_VapC-like"/>
    <property type="match status" value="1"/>
</dbReference>
<sequence>MIRVLFDHTCIQALAEGDEFLNGLYVEASYGYAEIVIPALSATVADRHRPGTGADILGRRFTTVVGFTHAHALVAGAWRQADWRILHSAAAVIVARQAGDDVTLLSLGPDLYAGTGVSPLNPMGS</sequence>
<evidence type="ECO:0000313" key="2">
    <source>
        <dbReference type="Proteomes" id="UP000646776"/>
    </source>
</evidence>
<protein>
    <submittedName>
        <fullName evidence="1">Uncharacterized protein</fullName>
    </submittedName>
</protein>
<reference evidence="1" key="2">
    <citation type="submission" date="2020-09" db="EMBL/GenBank/DDBJ databases">
        <authorList>
            <person name="Sun Q."/>
            <person name="Ohkuma M."/>
        </authorList>
    </citation>
    <scope>NUCLEOTIDE SEQUENCE</scope>
    <source>
        <strain evidence="1">JCM 4125</strain>
    </source>
</reference>
<keyword evidence="2" id="KW-1185">Reference proteome</keyword>